<dbReference type="InterPro" id="IPR006311">
    <property type="entry name" value="TAT_signal"/>
</dbReference>
<dbReference type="EMBL" id="JADBEB010000001">
    <property type="protein sequence ID" value="MBE1487663.1"/>
    <property type="molecule type" value="Genomic_DNA"/>
</dbReference>
<dbReference type="RefSeq" id="WP_192767472.1">
    <property type="nucleotide sequence ID" value="NZ_JADBEB010000001.1"/>
</dbReference>
<name>A0A927QZJ4_9ACTN</name>
<gene>
    <name evidence="4" type="ORF">H4W31_003301</name>
</gene>
<evidence type="ECO:0000313" key="5">
    <source>
        <dbReference type="Proteomes" id="UP000649753"/>
    </source>
</evidence>
<dbReference type="NCBIfam" id="NF038032">
    <property type="entry name" value="CehA_McbA_metalo"/>
    <property type="match status" value="1"/>
</dbReference>
<organism evidence="4 5">
    <name type="scientific">Plantactinospora soyae</name>
    <dbReference type="NCBI Taxonomy" id="1544732"/>
    <lineage>
        <taxon>Bacteria</taxon>
        <taxon>Bacillati</taxon>
        <taxon>Actinomycetota</taxon>
        <taxon>Actinomycetes</taxon>
        <taxon>Micromonosporales</taxon>
        <taxon>Micromonosporaceae</taxon>
        <taxon>Plantactinospora</taxon>
    </lineage>
</organism>
<accession>A0A927QZJ4</accession>
<protein>
    <recommendedName>
        <fullName evidence="3">Polymerase/histidinol phosphatase N-terminal domain-containing protein</fullName>
    </recommendedName>
</protein>
<feature type="chain" id="PRO_5037427052" description="Polymerase/histidinol phosphatase N-terminal domain-containing protein" evidence="2">
    <location>
        <begin position="40"/>
        <end position="409"/>
    </location>
</feature>
<feature type="signal peptide" evidence="2">
    <location>
        <begin position="1"/>
        <end position="39"/>
    </location>
</feature>
<reference evidence="4" key="1">
    <citation type="submission" date="2020-10" db="EMBL/GenBank/DDBJ databases">
        <title>Sequencing the genomes of 1000 actinobacteria strains.</title>
        <authorList>
            <person name="Klenk H.-P."/>
        </authorList>
    </citation>
    <scope>NUCLEOTIDE SEQUENCE</scope>
    <source>
        <strain evidence="4">DSM 46832</strain>
    </source>
</reference>
<comment type="caution">
    <text evidence="4">The sequence shown here is derived from an EMBL/GenBank/DDBJ whole genome shotgun (WGS) entry which is preliminary data.</text>
</comment>
<feature type="compositionally biased region" description="Low complexity" evidence="1">
    <location>
        <begin position="39"/>
        <end position="48"/>
    </location>
</feature>
<dbReference type="SMART" id="SM00481">
    <property type="entry name" value="POLIIIAc"/>
    <property type="match status" value="1"/>
</dbReference>
<dbReference type="PROSITE" id="PS51318">
    <property type="entry name" value="TAT"/>
    <property type="match status" value="1"/>
</dbReference>
<evidence type="ECO:0000259" key="3">
    <source>
        <dbReference type="SMART" id="SM00481"/>
    </source>
</evidence>
<evidence type="ECO:0000256" key="1">
    <source>
        <dbReference type="SAM" id="MobiDB-lite"/>
    </source>
</evidence>
<evidence type="ECO:0000256" key="2">
    <source>
        <dbReference type="SAM" id="SignalP"/>
    </source>
</evidence>
<dbReference type="AlphaFoldDB" id="A0A927QZJ4"/>
<keyword evidence="5" id="KW-1185">Reference proteome</keyword>
<dbReference type="Gene3D" id="3.20.20.140">
    <property type="entry name" value="Metal-dependent hydrolases"/>
    <property type="match status" value="1"/>
</dbReference>
<proteinExistence type="predicted"/>
<dbReference type="SUPFAM" id="SSF89550">
    <property type="entry name" value="PHP domain-like"/>
    <property type="match status" value="1"/>
</dbReference>
<keyword evidence="2" id="KW-0732">Signal</keyword>
<dbReference type="InterPro" id="IPR016195">
    <property type="entry name" value="Pol/histidinol_Pase-like"/>
</dbReference>
<evidence type="ECO:0000313" key="4">
    <source>
        <dbReference type="EMBL" id="MBE1487663.1"/>
    </source>
</evidence>
<dbReference type="Pfam" id="PF12228">
    <property type="entry name" value="DUF3604"/>
    <property type="match status" value="1"/>
</dbReference>
<feature type="domain" description="Polymerase/histidinol phosphatase N-terminal" evidence="3">
    <location>
        <begin position="71"/>
        <end position="148"/>
    </location>
</feature>
<sequence>MTHTHAETGNTPTGTSRRALIAGTGGLLLLASAPGTASAAATPRAAGPNQAPGTGASRTSLVTQGTTLVHADLHNHTLMSDGDGDPALAFASMRDAGLDVAALTDHSTLFSIEGISRSEWDRTGALADAADDPGQYTAIRGFEWSHPLLGHVNVWFSGNYTDLLQSSSMSRLYSWIGGSGGIAGFNHPGREVGRFDNFRYVAGAREPMIGLEMFNRGDDYLFDGWGNGQTSPLVACLNAGWRPGLTGVSDEHGTDWGFPEGKGRTGLWVTQNTRQEVLAAMRARRFFATRVSGLRLDATANGVRMGGVLPVSRGDVTFSVDLDRGPEWVGKPLRIQVLRPGSDAPVVPEMIDIQAGRVTQFTVPLDIVDGHWVVLRISDPTQPNASPGPANHPCNDWGVAYTSPWFLQP</sequence>
<feature type="region of interest" description="Disordered" evidence="1">
    <location>
        <begin position="39"/>
        <end position="58"/>
    </location>
</feature>
<dbReference type="Proteomes" id="UP000649753">
    <property type="component" value="Unassembled WGS sequence"/>
</dbReference>
<dbReference type="InterPro" id="IPR022028">
    <property type="entry name" value="DUF3604"/>
</dbReference>
<dbReference type="InterPro" id="IPR003141">
    <property type="entry name" value="Pol/His_phosphatase_N"/>
</dbReference>